<gene>
    <name evidence="1" type="ORF">O6H91_04G022600</name>
</gene>
<comment type="caution">
    <text evidence="1">The sequence shown here is derived from an EMBL/GenBank/DDBJ whole genome shotgun (WGS) entry which is preliminary data.</text>
</comment>
<name>A0ACC2DVJ7_DIPCM</name>
<evidence type="ECO:0000313" key="2">
    <source>
        <dbReference type="Proteomes" id="UP001162992"/>
    </source>
</evidence>
<keyword evidence="2" id="KW-1185">Reference proteome</keyword>
<evidence type="ECO:0000313" key="1">
    <source>
        <dbReference type="EMBL" id="KAJ7558032.1"/>
    </source>
</evidence>
<reference evidence="2" key="1">
    <citation type="journal article" date="2024" name="Proc. Natl. Acad. Sci. U.S.A.">
        <title>Extraordinary preservation of gene collinearity over three hundred million years revealed in homosporous lycophytes.</title>
        <authorList>
            <person name="Li C."/>
            <person name="Wickell D."/>
            <person name="Kuo L.Y."/>
            <person name="Chen X."/>
            <person name="Nie B."/>
            <person name="Liao X."/>
            <person name="Peng D."/>
            <person name="Ji J."/>
            <person name="Jenkins J."/>
            <person name="Williams M."/>
            <person name="Shu S."/>
            <person name="Plott C."/>
            <person name="Barry K."/>
            <person name="Rajasekar S."/>
            <person name="Grimwood J."/>
            <person name="Han X."/>
            <person name="Sun S."/>
            <person name="Hou Z."/>
            <person name="He W."/>
            <person name="Dai G."/>
            <person name="Sun C."/>
            <person name="Schmutz J."/>
            <person name="Leebens-Mack J.H."/>
            <person name="Li F.W."/>
            <person name="Wang L."/>
        </authorList>
    </citation>
    <scope>NUCLEOTIDE SEQUENCE [LARGE SCALE GENOMIC DNA]</scope>
    <source>
        <strain evidence="2">cv. PW_Plant_1</strain>
    </source>
</reference>
<accession>A0ACC2DVJ7</accession>
<dbReference type="Proteomes" id="UP001162992">
    <property type="component" value="Chromosome 4"/>
</dbReference>
<dbReference type="EMBL" id="CM055095">
    <property type="protein sequence ID" value="KAJ7558032.1"/>
    <property type="molecule type" value="Genomic_DNA"/>
</dbReference>
<sequence>MLRVAPIFLCPPCFLPPLLQKPPSPSSLLVFVSLLAPRIEWDCRFSSYTQKLSQLTKMATHRSNDGSSPVGKRGRDHYISSHSGSFSRSPRAHVVSQSPSPRSKRLQRVRETFSKSESTKDSRSRDKYHSEDRDWDKRRDQERGRHVNATRDKDADQTKGRDRSQGERHTDPNRNGSRREKNREQSPIRRHERSRGDVDTEATRDGSRREKYKELSPVRSYSRRGGRDTDASKGGTVEENHREDFPIRNRDWSQGDRDTEFSRDKADTVTYRDQSPPMRSRPYKFSSPKEIHQKRSRSSPRSNETHSRGHHGNLRNDSLPENDEGYLSTGAHRHSSVWHRGDGLSRDDSIAQMKAAEAALEAKAKEKEKPSFDYSGKLAAETNKVRGVALQFTEPPEARKPTIRWRLYVFKEGEPLNEPLYIHRQSSYLFGRERRVADIPTDHPSCSKQHAVIQYRS</sequence>
<proteinExistence type="predicted"/>
<organism evidence="1 2">
    <name type="scientific">Diphasiastrum complanatum</name>
    <name type="common">Issler's clubmoss</name>
    <name type="synonym">Lycopodium complanatum</name>
    <dbReference type="NCBI Taxonomy" id="34168"/>
    <lineage>
        <taxon>Eukaryota</taxon>
        <taxon>Viridiplantae</taxon>
        <taxon>Streptophyta</taxon>
        <taxon>Embryophyta</taxon>
        <taxon>Tracheophyta</taxon>
        <taxon>Lycopodiopsida</taxon>
        <taxon>Lycopodiales</taxon>
        <taxon>Lycopodiaceae</taxon>
        <taxon>Lycopodioideae</taxon>
        <taxon>Diphasiastrum</taxon>
    </lineage>
</organism>
<protein>
    <submittedName>
        <fullName evidence="1">Uncharacterized protein</fullName>
    </submittedName>
</protein>